<reference evidence="2 3" key="1">
    <citation type="submission" date="2016-04" db="EMBL/GenBank/DDBJ databases">
        <title>A degradative enzymes factory behind the ericoid mycorrhizal symbiosis.</title>
        <authorList>
            <consortium name="DOE Joint Genome Institute"/>
            <person name="Martino E."/>
            <person name="Morin E."/>
            <person name="Grelet G."/>
            <person name="Kuo A."/>
            <person name="Kohler A."/>
            <person name="Daghino S."/>
            <person name="Barry K."/>
            <person name="Choi C."/>
            <person name="Cichocki N."/>
            <person name="Clum A."/>
            <person name="Copeland A."/>
            <person name="Hainaut M."/>
            <person name="Haridas S."/>
            <person name="Labutti K."/>
            <person name="Lindquist E."/>
            <person name="Lipzen A."/>
            <person name="Khouja H.-R."/>
            <person name="Murat C."/>
            <person name="Ohm R."/>
            <person name="Olson A."/>
            <person name="Spatafora J."/>
            <person name="Veneault-Fourrey C."/>
            <person name="Henrissat B."/>
            <person name="Grigoriev I."/>
            <person name="Martin F."/>
            <person name="Perotto S."/>
        </authorList>
    </citation>
    <scope>NUCLEOTIDE SEQUENCE [LARGE SCALE GENOMIC DNA]</scope>
    <source>
        <strain evidence="2 3">E</strain>
    </source>
</reference>
<dbReference type="InParanoid" id="A0A2J6T6M5"/>
<protein>
    <submittedName>
        <fullName evidence="2">Uncharacterized protein</fullName>
    </submittedName>
</protein>
<organism evidence="2 3">
    <name type="scientific">Hyaloscypha bicolor E</name>
    <dbReference type="NCBI Taxonomy" id="1095630"/>
    <lineage>
        <taxon>Eukaryota</taxon>
        <taxon>Fungi</taxon>
        <taxon>Dikarya</taxon>
        <taxon>Ascomycota</taxon>
        <taxon>Pezizomycotina</taxon>
        <taxon>Leotiomycetes</taxon>
        <taxon>Helotiales</taxon>
        <taxon>Hyaloscyphaceae</taxon>
        <taxon>Hyaloscypha</taxon>
        <taxon>Hyaloscypha bicolor</taxon>
    </lineage>
</organism>
<evidence type="ECO:0000313" key="3">
    <source>
        <dbReference type="Proteomes" id="UP000235371"/>
    </source>
</evidence>
<sequence>MVGLSGSRWASKDQQINASANKSTAAEARLEELLNEQNEQKNSPVPKGILNPQAETFSCSRREGGEQIPMTFDEWAVQNSPESMFGGRLPSEEGLDGDIMKYTEYLLWEHFPVRYGVAFSNHIANKHAEELANFDYQTTHPSMGFLSFKEWAWRTRLWYKRSQFPELDDYQLYRAMVIQYEQGPLQQSAVDYSNFKKLREHRATFTRINLEYDAHWSSLGVWGRPRTSSH</sequence>
<evidence type="ECO:0000256" key="1">
    <source>
        <dbReference type="SAM" id="MobiDB-lite"/>
    </source>
</evidence>
<name>A0A2J6T6M5_9HELO</name>
<dbReference type="RefSeq" id="XP_024735562.1">
    <property type="nucleotide sequence ID" value="XM_024883201.1"/>
</dbReference>
<feature type="compositionally biased region" description="Polar residues" evidence="1">
    <location>
        <begin position="12"/>
        <end position="24"/>
    </location>
</feature>
<evidence type="ECO:0000313" key="2">
    <source>
        <dbReference type="EMBL" id="PMD58658.1"/>
    </source>
</evidence>
<dbReference type="AlphaFoldDB" id="A0A2J6T6M5"/>
<keyword evidence="3" id="KW-1185">Reference proteome</keyword>
<gene>
    <name evidence="2" type="ORF">K444DRAFT_630368</name>
</gene>
<feature type="region of interest" description="Disordered" evidence="1">
    <location>
        <begin position="1"/>
        <end position="52"/>
    </location>
</feature>
<dbReference type="OrthoDB" id="10311548at2759"/>
<proteinExistence type="predicted"/>
<dbReference type="EMBL" id="KZ613817">
    <property type="protein sequence ID" value="PMD58658.1"/>
    <property type="molecule type" value="Genomic_DNA"/>
</dbReference>
<dbReference type="Proteomes" id="UP000235371">
    <property type="component" value="Unassembled WGS sequence"/>
</dbReference>
<dbReference type="GeneID" id="36591278"/>
<accession>A0A2J6T6M5</accession>